<evidence type="ECO:0000313" key="2">
    <source>
        <dbReference type="Proteomes" id="UP000051757"/>
    </source>
</evidence>
<evidence type="ECO:0000313" key="1">
    <source>
        <dbReference type="EMBL" id="KRG48441.1"/>
    </source>
</evidence>
<dbReference type="EMBL" id="LLXV01000057">
    <property type="protein sequence ID" value="KRG48441.1"/>
    <property type="molecule type" value="Genomic_DNA"/>
</dbReference>
<organism evidence="1 2">
    <name type="scientific">Stenotrophomonas beteli</name>
    <dbReference type="NCBI Taxonomy" id="3384461"/>
    <lineage>
        <taxon>Bacteria</taxon>
        <taxon>Pseudomonadati</taxon>
        <taxon>Pseudomonadota</taxon>
        <taxon>Gammaproteobacteria</taxon>
        <taxon>Lysobacterales</taxon>
        <taxon>Lysobacteraceae</taxon>
        <taxon>Stenotrophomonas</taxon>
        <taxon>Stenotrophomonas maltophilia group</taxon>
    </lineage>
</organism>
<dbReference type="AlphaFoldDB" id="A0A0R0AUU9"/>
<name>A0A0R0AUU9_9GAMM</name>
<sequence>MHHRGNSESDHPDELLSRDEDITARVVARLHPRINAASSITRSRERSRLLAKYQERQAEYRRWRGRPGKLSGGAAASALTDRDVRIAELESQVAMIRAVGELGGFSKWAQFYESYRGSRDQLAQLGALPEATVESLPLRKPK</sequence>
<comment type="caution">
    <text evidence="1">The sequence shown here is derived from an EMBL/GenBank/DDBJ whole genome shotgun (WGS) entry which is preliminary data.</text>
</comment>
<dbReference type="Proteomes" id="UP000051757">
    <property type="component" value="Unassembled WGS sequence"/>
</dbReference>
<gene>
    <name evidence="1" type="ORF">ARC23_16510</name>
</gene>
<accession>A0A0R0AUU9</accession>
<protein>
    <submittedName>
        <fullName evidence="1">Uncharacterized protein</fullName>
    </submittedName>
</protein>
<keyword evidence="2" id="KW-1185">Reference proteome</keyword>
<dbReference type="OrthoDB" id="8420080at2"/>
<reference evidence="1 2" key="1">
    <citation type="journal article" date="2016" name="Front. Microbiol.">
        <title>Genome Sequence of Type Strains of Genus Stenotrophomonas.</title>
        <authorList>
            <person name="Patil P.P."/>
            <person name="Midha S."/>
            <person name="Kumar S."/>
            <person name="Patil P.B."/>
        </authorList>
    </citation>
    <scope>NUCLEOTIDE SEQUENCE [LARGE SCALE GENOMIC DNA]</scope>
    <source>
        <strain evidence="1 2">LMG 978</strain>
    </source>
</reference>
<proteinExistence type="predicted"/>